<evidence type="ECO:0000313" key="4">
    <source>
        <dbReference type="EMBL" id="GBN30405.1"/>
    </source>
</evidence>
<dbReference type="AlphaFoldDB" id="A0A4Y2MTG8"/>
<name>A0A4Y2MTG8_ARAVE</name>
<dbReference type="EMBL" id="BGPR01124726">
    <property type="protein sequence ID" value="GBN30384.1"/>
    <property type="molecule type" value="Genomic_DNA"/>
</dbReference>
<dbReference type="EMBL" id="BGPR01124737">
    <property type="protein sequence ID" value="GBN30405.1"/>
    <property type="molecule type" value="Genomic_DNA"/>
</dbReference>
<evidence type="ECO:0000313" key="5">
    <source>
        <dbReference type="Proteomes" id="UP000499080"/>
    </source>
</evidence>
<dbReference type="InterPro" id="IPR003609">
    <property type="entry name" value="Pan_app"/>
</dbReference>
<evidence type="ECO:0000313" key="2">
    <source>
        <dbReference type="EMBL" id="GBN30348.1"/>
    </source>
</evidence>
<feature type="non-terminal residue" evidence="4">
    <location>
        <position position="1"/>
    </location>
</feature>
<dbReference type="OrthoDB" id="6423530at2759"/>
<feature type="domain" description="Apple" evidence="1">
    <location>
        <begin position="43"/>
        <end position="99"/>
    </location>
</feature>
<organism evidence="4 5">
    <name type="scientific">Araneus ventricosus</name>
    <name type="common">Orbweaver spider</name>
    <name type="synonym">Epeira ventricosa</name>
    <dbReference type="NCBI Taxonomy" id="182803"/>
    <lineage>
        <taxon>Eukaryota</taxon>
        <taxon>Metazoa</taxon>
        <taxon>Ecdysozoa</taxon>
        <taxon>Arthropoda</taxon>
        <taxon>Chelicerata</taxon>
        <taxon>Arachnida</taxon>
        <taxon>Araneae</taxon>
        <taxon>Araneomorphae</taxon>
        <taxon>Entelegynae</taxon>
        <taxon>Araneoidea</taxon>
        <taxon>Araneidae</taxon>
        <taxon>Araneus</taxon>
    </lineage>
</organism>
<accession>A0A4Y2MTG8</accession>
<evidence type="ECO:0000259" key="1">
    <source>
        <dbReference type="Pfam" id="PF00024"/>
    </source>
</evidence>
<dbReference type="EMBL" id="BGPR01124709">
    <property type="protein sequence ID" value="GBN30348.1"/>
    <property type="molecule type" value="Genomic_DNA"/>
</dbReference>
<protein>
    <recommendedName>
        <fullName evidence="1">Apple domain-containing protein</fullName>
    </recommendedName>
</protein>
<evidence type="ECO:0000313" key="3">
    <source>
        <dbReference type="EMBL" id="GBN30384.1"/>
    </source>
</evidence>
<dbReference type="Proteomes" id="UP000499080">
    <property type="component" value="Unassembled WGS sequence"/>
</dbReference>
<sequence>IQLQAGSIDVTDPGEDDRLFEKIGNVLNPRMKVVKVGYKLKSTAGSTVKNMGKLRYDECQRICLDFRDCETVSYCLKGSECILSKTYGGDIALTDMEPNNVCNVITSELIF</sequence>
<keyword evidence="5" id="KW-1185">Reference proteome</keyword>
<proteinExistence type="predicted"/>
<dbReference type="Pfam" id="PF00024">
    <property type="entry name" value="PAN_1"/>
    <property type="match status" value="1"/>
</dbReference>
<gene>
    <name evidence="4" type="ORF">AVEN_175224_1</name>
    <name evidence="2" type="ORF">AVEN_6179_1</name>
    <name evidence="3" type="ORF">AVEN_66462_1</name>
</gene>
<reference evidence="4 5" key="1">
    <citation type="journal article" date="2019" name="Sci. Rep.">
        <title>Orb-weaving spider Araneus ventricosus genome elucidates the spidroin gene catalogue.</title>
        <authorList>
            <person name="Kono N."/>
            <person name="Nakamura H."/>
            <person name="Ohtoshi R."/>
            <person name="Moran D.A.P."/>
            <person name="Shinohara A."/>
            <person name="Yoshida Y."/>
            <person name="Fujiwara M."/>
            <person name="Mori M."/>
            <person name="Tomita M."/>
            <person name="Arakawa K."/>
        </authorList>
    </citation>
    <scope>NUCLEOTIDE SEQUENCE [LARGE SCALE GENOMIC DNA]</scope>
</reference>
<comment type="caution">
    <text evidence="4">The sequence shown here is derived from an EMBL/GenBank/DDBJ whole genome shotgun (WGS) entry which is preliminary data.</text>
</comment>